<keyword evidence="3" id="KW-1185">Reference proteome</keyword>
<keyword evidence="1" id="KW-1133">Transmembrane helix</keyword>
<sequence>MYVQRDMNMYATQPVKEKRAMIMTATAIISTSTLCQTTTTTTHTRSSNSPAAKGEHPLFSSGALTHSLFCYVFRKVYFAIAMMVVLFEYLKYRNPWG</sequence>
<dbReference type="AlphaFoldDB" id="A0A811UUW1"/>
<accession>A0A811UUW1</accession>
<evidence type="ECO:0000313" key="2">
    <source>
        <dbReference type="EMBL" id="CAD7002972.1"/>
    </source>
</evidence>
<reference evidence="2" key="1">
    <citation type="submission" date="2020-11" db="EMBL/GenBank/DDBJ databases">
        <authorList>
            <person name="Whitehead M."/>
        </authorList>
    </citation>
    <scope>NUCLEOTIDE SEQUENCE</scope>
    <source>
        <strain evidence="2">EGII</strain>
    </source>
</reference>
<protein>
    <submittedName>
        <fullName evidence="2">(Mediterranean fruit fly) hypothetical protein</fullName>
    </submittedName>
</protein>
<organism evidence="2 3">
    <name type="scientific">Ceratitis capitata</name>
    <name type="common">Mediterranean fruit fly</name>
    <name type="synonym">Tephritis capitata</name>
    <dbReference type="NCBI Taxonomy" id="7213"/>
    <lineage>
        <taxon>Eukaryota</taxon>
        <taxon>Metazoa</taxon>
        <taxon>Ecdysozoa</taxon>
        <taxon>Arthropoda</taxon>
        <taxon>Hexapoda</taxon>
        <taxon>Insecta</taxon>
        <taxon>Pterygota</taxon>
        <taxon>Neoptera</taxon>
        <taxon>Endopterygota</taxon>
        <taxon>Diptera</taxon>
        <taxon>Brachycera</taxon>
        <taxon>Muscomorpha</taxon>
        <taxon>Tephritoidea</taxon>
        <taxon>Tephritidae</taxon>
        <taxon>Ceratitis</taxon>
        <taxon>Ceratitis</taxon>
    </lineage>
</organism>
<dbReference type="EMBL" id="CAJHJT010000034">
    <property type="protein sequence ID" value="CAD7002972.1"/>
    <property type="molecule type" value="Genomic_DNA"/>
</dbReference>
<comment type="caution">
    <text evidence="2">The sequence shown here is derived from an EMBL/GenBank/DDBJ whole genome shotgun (WGS) entry which is preliminary data.</text>
</comment>
<dbReference type="Proteomes" id="UP000606786">
    <property type="component" value="Unassembled WGS sequence"/>
</dbReference>
<keyword evidence="1" id="KW-0812">Transmembrane</keyword>
<proteinExistence type="predicted"/>
<evidence type="ECO:0000313" key="3">
    <source>
        <dbReference type="Proteomes" id="UP000606786"/>
    </source>
</evidence>
<evidence type="ECO:0000256" key="1">
    <source>
        <dbReference type="SAM" id="Phobius"/>
    </source>
</evidence>
<keyword evidence="1" id="KW-0472">Membrane</keyword>
<gene>
    <name evidence="2" type="ORF">CCAP1982_LOCUS11435</name>
</gene>
<feature type="transmembrane region" description="Helical" evidence="1">
    <location>
        <begin position="64"/>
        <end position="87"/>
    </location>
</feature>
<name>A0A811UUW1_CERCA</name>